<reference evidence="1" key="2">
    <citation type="submission" date="2022-01" db="EMBL/GenBank/DDBJ databases">
        <authorList>
            <person name="Yamashiro T."/>
            <person name="Shiraishi A."/>
            <person name="Satake H."/>
            <person name="Nakayama K."/>
        </authorList>
    </citation>
    <scope>NUCLEOTIDE SEQUENCE</scope>
</reference>
<reference evidence="1" key="1">
    <citation type="journal article" date="2022" name="Int. J. Mol. Sci.">
        <title>Draft Genome of Tanacetum Coccineum: Genomic Comparison of Closely Related Tanacetum-Family Plants.</title>
        <authorList>
            <person name="Yamashiro T."/>
            <person name="Shiraishi A."/>
            <person name="Nakayama K."/>
            <person name="Satake H."/>
        </authorList>
    </citation>
    <scope>NUCLEOTIDE SEQUENCE</scope>
</reference>
<evidence type="ECO:0000313" key="2">
    <source>
        <dbReference type="Proteomes" id="UP001151760"/>
    </source>
</evidence>
<name>A0ABQ5E690_9ASTR</name>
<protein>
    <submittedName>
        <fullName evidence="1">Uncharacterized protein</fullName>
    </submittedName>
</protein>
<dbReference type="EMBL" id="BQNB010015980">
    <property type="protein sequence ID" value="GJT46377.1"/>
    <property type="molecule type" value="Genomic_DNA"/>
</dbReference>
<dbReference type="Proteomes" id="UP001151760">
    <property type="component" value="Unassembled WGS sequence"/>
</dbReference>
<evidence type="ECO:0000313" key="1">
    <source>
        <dbReference type="EMBL" id="GJT46377.1"/>
    </source>
</evidence>
<comment type="caution">
    <text evidence="1">The sequence shown here is derived from an EMBL/GenBank/DDBJ whole genome shotgun (WGS) entry which is preliminary data.</text>
</comment>
<sequence>MSRVLFHRITKDNWEKHEEVVVHYVNLKASIDDYYEENIAHRDQTGKLVKASMSSFDKSNTTITDLYKGLNVITELLKDIHNVVKDIFDFSDLQSTVKDLQAYALKQDEELAA</sequence>
<organism evidence="1 2">
    <name type="scientific">Tanacetum coccineum</name>
    <dbReference type="NCBI Taxonomy" id="301880"/>
    <lineage>
        <taxon>Eukaryota</taxon>
        <taxon>Viridiplantae</taxon>
        <taxon>Streptophyta</taxon>
        <taxon>Embryophyta</taxon>
        <taxon>Tracheophyta</taxon>
        <taxon>Spermatophyta</taxon>
        <taxon>Magnoliopsida</taxon>
        <taxon>eudicotyledons</taxon>
        <taxon>Gunneridae</taxon>
        <taxon>Pentapetalae</taxon>
        <taxon>asterids</taxon>
        <taxon>campanulids</taxon>
        <taxon>Asterales</taxon>
        <taxon>Asteraceae</taxon>
        <taxon>Asteroideae</taxon>
        <taxon>Anthemideae</taxon>
        <taxon>Anthemidinae</taxon>
        <taxon>Tanacetum</taxon>
    </lineage>
</organism>
<gene>
    <name evidence="1" type="ORF">Tco_0955092</name>
</gene>
<proteinExistence type="predicted"/>
<accession>A0ABQ5E690</accession>
<keyword evidence="2" id="KW-1185">Reference proteome</keyword>